<dbReference type="PANTHER" id="PTHR43156">
    <property type="entry name" value="STAGE II SPORULATION PROTEIN E-RELATED"/>
    <property type="match status" value="1"/>
</dbReference>
<feature type="transmembrane region" description="Helical" evidence="3">
    <location>
        <begin position="26"/>
        <end position="48"/>
    </location>
</feature>
<feature type="domain" description="GAF" evidence="4">
    <location>
        <begin position="293"/>
        <end position="457"/>
    </location>
</feature>
<keyword evidence="3" id="KW-0812">Transmembrane</keyword>
<dbReference type="SMART" id="SM00331">
    <property type="entry name" value="PP2C_SIG"/>
    <property type="match status" value="1"/>
</dbReference>
<dbReference type="InterPro" id="IPR052016">
    <property type="entry name" value="Bact_Sigma-Reg"/>
</dbReference>
<reference evidence="6 7" key="1">
    <citation type="submission" date="2019-06" db="EMBL/GenBank/DDBJ databases">
        <title>Sequencing the genomes of 1000 actinobacteria strains.</title>
        <authorList>
            <person name="Klenk H.-P."/>
        </authorList>
    </citation>
    <scope>NUCLEOTIDE SEQUENCE [LARGE SCALE GENOMIC DNA]</scope>
    <source>
        <strain evidence="6 7">DSM 18082</strain>
    </source>
</reference>
<keyword evidence="3" id="KW-1133">Transmembrane helix</keyword>
<dbReference type="SUPFAM" id="SSF81606">
    <property type="entry name" value="PP2C-like"/>
    <property type="match status" value="1"/>
</dbReference>
<dbReference type="PANTHER" id="PTHR43156:SF2">
    <property type="entry name" value="STAGE II SPORULATION PROTEIN E"/>
    <property type="match status" value="1"/>
</dbReference>
<dbReference type="Proteomes" id="UP000319514">
    <property type="component" value="Unassembled WGS sequence"/>
</dbReference>
<feature type="transmembrane region" description="Helical" evidence="3">
    <location>
        <begin position="152"/>
        <end position="173"/>
    </location>
</feature>
<feature type="compositionally biased region" description="Low complexity" evidence="2">
    <location>
        <begin position="702"/>
        <end position="723"/>
    </location>
</feature>
<feature type="domain" description="PPM-type phosphatase" evidence="5">
    <location>
        <begin position="475"/>
        <end position="689"/>
    </location>
</feature>
<dbReference type="AlphaFoldDB" id="A0A542ZIX0"/>
<dbReference type="InterPro" id="IPR003018">
    <property type="entry name" value="GAF"/>
</dbReference>
<sequence length="723" mass="75352">MAQTFARAANPELEPRTPTPVRRLDLLVAVGTAAFAGLAYVVALFSRALPPPGLAFAFVVAAPLCSAFAMVILLRRSRAQHDPALGWVATGLGVGLLAMALQALAFPVVMPSGGPLTTSTPSASALYLTYHLTFAAGALLGILRAPPRWQPVVAGAGLTLALVFALDLVPFPVLTRPDGTYLPLLRVLLLVSAALVAVAAVLWVLRVGRAPEALRGWVGVALSLSVYDLVLNAVGGQRFAPVWWASLSLRFATYAVLAAGAVWNVLAQLRDIETYSDSELVRREGQLRRSLRLTHQLLSCAQDLARAVTPAEVGRVLAEDAVSASGAANAAVLVASRAGGLRVLGGTGSTRPRDGVDDATWVPSGPAMLAMEHGRPVLLGTRSEVEDSFPALTRELGQQTSSVAALPIRERDEPIGVLLLWGPEPHEWPRQQTDLLAGLAAQGGQAIARALAYEAQASAARTLQESLLPTRLPVRQDLTLAARYVPGESGLQVGGDWYDCVEVCDGLVALVVGDVMGKGLRAAALMGQMRTTLRSVTAVDPSPAVVLQALDRVTLDLDPDEIATMAYVLLDLGTGVARIARAGHLPPLLVDPDGRVTALEGGGSPPLGVPVEGRGEAEVRVPVGSLLVLYTDGVVESRKHGLDTLSDFVASVGVAALSHGHAPEPIAEELLQARLGKESDDLSLLLARYAVPVPTAPASPNGSRDAPPAGSSAAPLAGAAEEE</sequence>
<feature type="transmembrane region" description="Helical" evidence="3">
    <location>
        <begin position="185"/>
        <end position="205"/>
    </location>
</feature>
<feature type="transmembrane region" description="Helical" evidence="3">
    <location>
        <begin position="217"/>
        <end position="236"/>
    </location>
</feature>
<protein>
    <submittedName>
        <fullName evidence="6">Serine phosphatase RsbU (Regulator of sigma subunit)</fullName>
    </submittedName>
</protein>
<gene>
    <name evidence="6" type="ORF">FB474_1641</name>
</gene>
<dbReference type="EMBL" id="VFOQ01000001">
    <property type="protein sequence ID" value="TQL60258.1"/>
    <property type="molecule type" value="Genomic_DNA"/>
</dbReference>
<comment type="caution">
    <text evidence="6">The sequence shown here is derived from an EMBL/GenBank/DDBJ whole genome shotgun (WGS) entry which is preliminary data.</text>
</comment>
<keyword evidence="3" id="KW-0472">Membrane</keyword>
<dbReference type="Gene3D" id="3.30.450.40">
    <property type="match status" value="1"/>
</dbReference>
<evidence type="ECO:0000256" key="3">
    <source>
        <dbReference type="SAM" id="Phobius"/>
    </source>
</evidence>
<dbReference type="SMART" id="SM00065">
    <property type="entry name" value="GAF"/>
    <property type="match status" value="1"/>
</dbReference>
<dbReference type="OrthoDB" id="23692at2"/>
<dbReference type="InterPro" id="IPR029016">
    <property type="entry name" value="GAF-like_dom_sf"/>
</dbReference>
<dbReference type="SUPFAM" id="SSF55781">
    <property type="entry name" value="GAF domain-like"/>
    <property type="match status" value="1"/>
</dbReference>
<feature type="transmembrane region" description="Helical" evidence="3">
    <location>
        <begin position="125"/>
        <end position="145"/>
    </location>
</feature>
<dbReference type="InterPro" id="IPR001932">
    <property type="entry name" value="PPM-type_phosphatase-like_dom"/>
</dbReference>
<feature type="transmembrane region" description="Helical" evidence="3">
    <location>
        <begin position="54"/>
        <end position="73"/>
    </location>
</feature>
<evidence type="ECO:0000256" key="2">
    <source>
        <dbReference type="SAM" id="MobiDB-lite"/>
    </source>
</evidence>
<name>A0A542ZIX0_9MICO</name>
<evidence type="ECO:0000313" key="7">
    <source>
        <dbReference type="Proteomes" id="UP000319514"/>
    </source>
</evidence>
<dbReference type="Pfam" id="PF07228">
    <property type="entry name" value="SpoIIE"/>
    <property type="match status" value="1"/>
</dbReference>
<evidence type="ECO:0000256" key="1">
    <source>
        <dbReference type="ARBA" id="ARBA00022801"/>
    </source>
</evidence>
<evidence type="ECO:0000259" key="4">
    <source>
        <dbReference type="SMART" id="SM00065"/>
    </source>
</evidence>
<evidence type="ECO:0000313" key="6">
    <source>
        <dbReference type="EMBL" id="TQL60258.1"/>
    </source>
</evidence>
<dbReference type="GO" id="GO:0016791">
    <property type="term" value="F:phosphatase activity"/>
    <property type="evidence" value="ECO:0007669"/>
    <property type="project" value="TreeGrafter"/>
</dbReference>
<accession>A0A542ZIX0</accession>
<organism evidence="6 7">
    <name type="scientific">Oryzihumus leptocrescens</name>
    <dbReference type="NCBI Taxonomy" id="297536"/>
    <lineage>
        <taxon>Bacteria</taxon>
        <taxon>Bacillati</taxon>
        <taxon>Actinomycetota</taxon>
        <taxon>Actinomycetes</taxon>
        <taxon>Micrococcales</taxon>
        <taxon>Intrasporangiaceae</taxon>
        <taxon>Oryzihumus</taxon>
    </lineage>
</organism>
<keyword evidence="1" id="KW-0378">Hydrolase</keyword>
<dbReference type="RefSeq" id="WP_141788180.1">
    <property type="nucleotide sequence ID" value="NZ_BAAAKX010000021.1"/>
</dbReference>
<dbReference type="Pfam" id="PF13185">
    <property type="entry name" value="GAF_2"/>
    <property type="match status" value="1"/>
</dbReference>
<feature type="transmembrane region" description="Helical" evidence="3">
    <location>
        <begin position="85"/>
        <end position="105"/>
    </location>
</feature>
<dbReference type="InterPro" id="IPR036457">
    <property type="entry name" value="PPM-type-like_dom_sf"/>
</dbReference>
<keyword evidence="7" id="KW-1185">Reference proteome</keyword>
<evidence type="ECO:0000259" key="5">
    <source>
        <dbReference type="SMART" id="SM00331"/>
    </source>
</evidence>
<dbReference type="Gene3D" id="3.60.40.10">
    <property type="entry name" value="PPM-type phosphatase domain"/>
    <property type="match status" value="1"/>
</dbReference>
<proteinExistence type="predicted"/>
<feature type="region of interest" description="Disordered" evidence="2">
    <location>
        <begin position="694"/>
        <end position="723"/>
    </location>
</feature>